<gene>
    <name evidence="1" type="ORF">RI129_009277</name>
</gene>
<dbReference type="Proteomes" id="UP001329430">
    <property type="component" value="Chromosome 7"/>
</dbReference>
<protein>
    <submittedName>
        <fullName evidence="1">Uncharacterized protein</fullName>
    </submittedName>
</protein>
<name>A0AAN7ZBW6_9COLE</name>
<keyword evidence="2" id="KW-1185">Reference proteome</keyword>
<dbReference type="Gene3D" id="1.20.58.120">
    <property type="entry name" value="BAG domain"/>
    <property type="match status" value="1"/>
</dbReference>
<dbReference type="AlphaFoldDB" id="A0AAN7ZBW6"/>
<accession>A0AAN7ZBW6</accession>
<organism evidence="1 2">
    <name type="scientific">Pyrocoelia pectoralis</name>
    <dbReference type="NCBI Taxonomy" id="417401"/>
    <lineage>
        <taxon>Eukaryota</taxon>
        <taxon>Metazoa</taxon>
        <taxon>Ecdysozoa</taxon>
        <taxon>Arthropoda</taxon>
        <taxon>Hexapoda</taxon>
        <taxon>Insecta</taxon>
        <taxon>Pterygota</taxon>
        <taxon>Neoptera</taxon>
        <taxon>Endopterygota</taxon>
        <taxon>Coleoptera</taxon>
        <taxon>Polyphaga</taxon>
        <taxon>Elateriformia</taxon>
        <taxon>Elateroidea</taxon>
        <taxon>Lampyridae</taxon>
        <taxon>Lampyrinae</taxon>
        <taxon>Pyrocoelia</taxon>
    </lineage>
</organism>
<dbReference type="InterPro" id="IPR036533">
    <property type="entry name" value="BAG_dom_sf"/>
</dbReference>
<dbReference type="GO" id="GO:0051087">
    <property type="term" value="F:protein-folding chaperone binding"/>
    <property type="evidence" value="ECO:0007669"/>
    <property type="project" value="InterPro"/>
</dbReference>
<comment type="caution">
    <text evidence="1">The sequence shown here is derived from an EMBL/GenBank/DDBJ whole genome shotgun (WGS) entry which is preliminary data.</text>
</comment>
<dbReference type="EMBL" id="JAVRBK010000007">
    <property type="protein sequence ID" value="KAK5640730.1"/>
    <property type="molecule type" value="Genomic_DNA"/>
</dbReference>
<reference evidence="1 2" key="1">
    <citation type="journal article" date="2024" name="Insects">
        <title>An Improved Chromosome-Level Genome Assembly of the Firefly Pyrocoelia pectoralis.</title>
        <authorList>
            <person name="Fu X."/>
            <person name="Meyer-Rochow V.B."/>
            <person name="Ballantyne L."/>
            <person name="Zhu X."/>
        </authorList>
    </citation>
    <scope>NUCLEOTIDE SEQUENCE [LARGE SCALE GENOMIC DNA]</scope>
    <source>
        <strain evidence="1">XCY_ONT2</strain>
    </source>
</reference>
<sequence>MTFTEKQNVKSIQAKLKLQLNELEDNLKYDWQNFRLDQKAKISIEDHLTEIVHHLDQIRYHLERVDHHKKRLDAIELQQKRSQESEEKFPFKLRRVNKTSSLKYVLQWENYLENQNSENVLSSVTFRNRKSSEAEFPITHTMVKNRIEEFEGIRKPKRTSSTIETFLDFSSEKPRRIKSYPIIEDTEGEQEIDLPYDTPKGCNEGDSENNQQKLETKLNNSAEVLNDNHEDHENGDHKSSDVELSKPRVVEIHEKVAHTIVAGVFFIQRKCISRSLPVHNCYYIDRNYDKDKDNGNVVLKIMENVSKTIYGMNEALIALHSEIRKVNGRMDEHRHTVICGLLLGNLVKLDNIKRSGNIREKREADVVINYLKYLKQLIDEKKTE</sequence>
<evidence type="ECO:0000313" key="2">
    <source>
        <dbReference type="Proteomes" id="UP001329430"/>
    </source>
</evidence>
<evidence type="ECO:0000313" key="1">
    <source>
        <dbReference type="EMBL" id="KAK5640730.1"/>
    </source>
</evidence>
<proteinExistence type="predicted"/>
<dbReference type="SUPFAM" id="SSF63491">
    <property type="entry name" value="BAG domain"/>
    <property type="match status" value="1"/>
</dbReference>